<name>A0A9D1Y6C0_9FIRM</name>
<evidence type="ECO:0000256" key="4">
    <source>
        <dbReference type="ARBA" id="ARBA00023186"/>
    </source>
</evidence>
<evidence type="ECO:0000313" key="11">
    <source>
        <dbReference type="Proteomes" id="UP000823868"/>
    </source>
</evidence>
<gene>
    <name evidence="10" type="ORF">H9841_00335</name>
</gene>
<keyword evidence="3 6" id="KW-0067">ATP-binding</keyword>
<dbReference type="PRINTS" id="PR00300">
    <property type="entry name" value="CLPPROTEASEA"/>
</dbReference>
<keyword evidence="10" id="KW-0378">Hydrolase</keyword>
<evidence type="ECO:0000256" key="3">
    <source>
        <dbReference type="ARBA" id="ARBA00022840"/>
    </source>
</evidence>
<comment type="caution">
    <text evidence="10">The sequence shown here is derived from an EMBL/GenBank/DDBJ whole genome shotgun (WGS) entry which is preliminary data.</text>
</comment>
<dbReference type="GO" id="GO:0006508">
    <property type="term" value="P:proteolysis"/>
    <property type="evidence" value="ECO:0007669"/>
    <property type="project" value="UniProtKB-KW"/>
</dbReference>
<dbReference type="InterPro" id="IPR050130">
    <property type="entry name" value="ClpA_ClpB"/>
</dbReference>
<dbReference type="PANTHER" id="PTHR11638:SF175">
    <property type="entry name" value="ATP-DEPENDENT CLP PROTEASE, ATP-BINDING SUBUNIT CLPC"/>
    <property type="match status" value="1"/>
</dbReference>
<dbReference type="PROSITE" id="PS51903">
    <property type="entry name" value="CLP_R"/>
    <property type="match status" value="1"/>
</dbReference>
<dbReference type="GO" id="GO:0034605">
    <property type="term" value="P:cellular response to heat"/>
    <property type="evidence" value="ECO:0007669"/>
    <property type="project" value="TreeGrafter"/>
</dbReference>
<dbReference type="SUPFAM" id="SSF81923">
    <property type="entry name" value="Double Clp-N motif"/>
    <property type="match status" value="1"/>
</dbReference>
<feature type="region of interest" description="Disordered" evidence="7">
    <location>
        <begin position="163"/>
        <end position="186"/>
    </location>
</feature>
<reference evidence="10" key="1">
    <citation type="journal article" date="2021" name="PeerJ">
        <title>Extensive microbial diversity within the chicken gut microbiome revealed by metagenomics and culture.</title>
        <authorList>
            <person name="Gilroy R."/>
            <person name="Ravi A."/>
            <person name="Getino M."/>
            <person name="Pursley I."/>
            <person name="Horton D.L."/>
            <person name="Alikhan N.F."/>
            <person name="Baker D."/>
            <person name="Gharbi K."/>
            <person name="Hall N."/>
            <person name="Watson M."/>
            <person name="Adriaenssens E.M."/>
            <person name="Foster-Nyarko E."/>
            <person name="Jarju S."/>
            <person name="Secka A."/>
            <person name="Antonio M."/>
            <person name="Oren A."/>
            <person name="Chaudhuri R.R."/>
            <person name="La Ragione R."/>
            <person name="Hildebrand F."/>
            <person name="Pallen M.J."/>
        </authorList>
    </citation>
    <scope>NUCLEOTIDE SEQUENCE</scope>
    <source>
        <strain evidence="10">ChiBcec16_6824</strain>
    </source>
</reference>
<dbReference type="GO" id="GO:0016887">
    <property type="term" value="F:ATP hydrolysis activity"/>
    <property type="evidence" value="ECO:0007669"/>
    <property type="project" value="InterPro"/>
</dbReference>
<organism evidence="10 11">
    <name type="scientific">Candidatus Flavonifractor merdigallinarum</name>
    <dbReference type="NCBI Taxonomy" id="2838589"/>
    <lineage>
        <taxon>Bacteria</taxon>
        <taxon>Bacillati</taxon>
        <taxon>Bacillota</taxon>
        <taxon>Clostridia</taxon>
        <taxon>Eubacteriales</taxon>
        <taxon>Oscillospiraceae</taxon>
        <taxon>Flavonifractor</taxon>
    </lineage>
</organism>
<dbReference type="PANTHER" id="PTHR11638">
    <property type="entry name" value="ATP-DEPENDENT CLP PROTEASE"/>
    <property type="match status" value="1"/>
</dbReference>
<dbReference type="SMART" id="SM00382">
    <property type="entry name" value="AAA"/>
    <property type="match status" value="2"/>
</dbReference>
<feature type="domain" description="UVR" evidence="8">
    <location>
        <begin position="444"/>
        <end position="479"/>
    </location>
</feature>
<feature type="domain" description="Clp R" evidence="9">
    <location>
        <begin position="21"/>
        <end position="166"/>
    </location>
</feature>
<dbReference type="Pfam" id="PF02861">
    <property type="entry name" value="Clp_N"/>
    <property type="match status" value="1"/>
</dbReference>
<dbReference type="InterPro" id="IPR041546">
    <property type="entry name" value="ClpA/ClpB_AAA_lid"/>
</dbReference>
<dbReference type="Pfam" id="PF17871">
    <property type="entry name" value="AAA_lid_9"/>
    <property type="match status" value="1"/>
</dbReference>
<dbReference type="InterPro" id="IPR003593">
    <property type="entry name" value="AAA+_ATPase"/>
</dbReference>
<dbReference type="Gene3D" id="1.10.1780.10">
    <property type="entry name" value="Clp, N-terminal domain"/>
    <property type="match status" value="1"/>
</dbReference>
<feature type="region of interest" description="Disordered" evidence="7">
    <location>
        <begin position="1"/>
        <end position="26"/>
    </location>
</feature>
<dbReference type="Gene3D" id="1.10.8.60">
    <property type="match status" value="2"/>
</dbReference>
<evidence type="ECO:0000256" key="7">
    <source>
        <dbReference type="SAM" id="MobiDB-lite"/>
    </source>
</evidence>
<dbReference type="InterPro" id="IPR001943">
    <property type="entry name" value="UVR_dom"/>
</dbReference>
<dbReference type="GO" id="GO:0008233">
    <property type="term" value="F:peptidase activity"/>
    <property type="evidence" value="ECO:0007669"/>
    <property type="project" value="UniProtKB-KW"/>
</dbReference>
<dbReference type="InterPro" id="IPR018368">
    <property type="entry name" value="ClpA/B_CS1"/>
</dbReference>
<dbReference type="InterPro" id="IPR003959">
    <property type="entry name" value="ATPase_AAA_core"/>
</dbReference>
<dbReference type="Pfam" id="PF00004">
    <property type="entry name" value="AAA"/>
    <property type="match status" value="1"/>
</dbReference>
<keyword evidence="10" id="KW-0645">Protease</keyword>
<dbReference type="CDD" id="cd19499">
    <property type="entry name" value="RecA-like_ClpB_Hsp104-like"/>
    <property type="match status" value="1"/>
</dbReference>
<evidence type="ECO:0000259" key="9">
    <source>
        <dbReference type="PROSITE" id="PS51903"/>
    </source>
</evidence>
<dbReference type="InterPro" id="IPR004176">
    <property type="entry name" value="Clp_R_N"/>
</dbReference>
<dbReference type="Gene3D" id="4.10.860.10">
    <property type="entry name" value="UVR domain"/>
    <property type="match status" value="1"/>
</dbReference>
<keyword evidence="2 6" id="KW-0547">Nucleotide-binding</keyword>
<evidence type="ECO:0000256" key="5">
    <source>
        <dbReference type="PROSITE-ProRule" id="PRU01251"/>
    </source>
</evidence>
<dbReference type="Pfam" id="PF07724">
    <property type="entry name" value="AAA_2"/>
    <property type="match status" value="1"/>
</dbReference>
<dbReference type="PROSITE" id="PS00870">
    <property type="entry name" value="CLPAB_1"/>
    <property type="match status" value="1"/>
</dbReference>
<dbReference type="EMBL" id="DXDX01000006">
    <property type="protein sequence ID" value="HIY20333.1"/>
    <property type="molecule type" value="Genomic_DNA"/>
</dbReference>
<accession>A0A9D1Y6C0</accession>
<dbReference type="InterPro" id="IPR036628">
    <property type="entry name" value="Clp_N_dom_sf"/>
</dbReference>
<dbReference type="GO" id="GO:0005524">
    <property type="term" value="F:ATP binding"/>
    <property type="evidence" value="ECO:0007669"/>
    <property type="project" value="UniProtKB-KW"/>
</dbReference>
<evidence type="ECO:0000256" key="2">
    <source>
        <dbReference type="ARBA" id="ARBA00022741"/>
    </source>
</evidence>
<dbReference type="Proteomes" id="UP000823868">
    <property type="component" value="Unassembled WGS sequence"/>
</dbReference>
<sequence length="847" mass="91782">MGVKRETRQTANGRKGGRGGLEGEGFTPGARRALRLAAGGAAELGHSYVGSEHLLLGLLREGQGPAAQALQRCGVTEKRLLEGVTAAVGRGTPGLPPAQGLTPRLRRVITLALDEAGRRKARAVDTGHLLFGLLQDGGGTAADVLAVCVPQQGRLRRELATAMGGESVPPSFHSSSRPKSEREYGESKLVEQFSRDLTRLAAAGKLDPVIGREEEIDRVVQILARRRKNNPALIGEPGVGKTAVAEGLACRMAAGEVPEELRRKRLCALDLSAMVAGTKYRGEFEERVKNLLAEVVRAGNIILFIDELHNLVGAGSAEGAIDAANILKPALGRGELQVIGATTTQEYRRYIEKDAALERRFQPVTVSEPDRDAAAAILRGVRERYESHHRLRISEEAIDAAVTLSVRYLADRRLPDKAIDLMDEACALARLERLSLPPTLHALEERVTRTRREKEQAIRGQDFERAAMLRDAEKDFRRELESARTVWTSGHAVGQVTAEDVAAVVSRWTGVPVTALTQGEREHLQGLEEELRRRVVGQDEAVKAVAKAIRRSRVGLKEPGRPVGSFLFLGPTGVGKTELCKALAQALFGSEEALIRFDMSEYMERHTVSRLIGSPPGYVGHEEGGQLTEAIRRRPYAVILFDELEKAHSDVWSLLLQILEDGVVTDAQGRRADFRNAVLVLTSNVGAQRLSGRGGPLGFAGAVPVEQSRRNAALEELKKVFRPELLNRLDEILCFHSLGQPELRVIARRLLDGVAERLAALGMELEVSDEALDALASLGFDLEYGARPLRRAVRAQVEDPAAEAILSGALSAGGCCRVELRGGELHLETGAPEALPAQTNPDGGCFT</sequence>
<dbReference type="Pfam" id="PF10431">
    <property type="entry name" value="ClpB_D2-small"/>
    <property type="match status" value="1"/>
</dbReference>
<dbReference type="FunFam" id="3.40.50.300:FF:000010">
    <property type="entry name" value="Chaperone clpB 1, putative"/>
    <property type="match status" value="1"/>
</dbReference>
<dbReference type="InterPro" id="IPR001270">
    <property type="entry name" value="ClpA/B"/>
</dbReference>
<proteinExistence type="inferred from homology"/>
<dbReference type="SUPFAM" id="SSF52540">
    <property type="entry name" value="P-loop containing nucleoside triphosphate hydrolases"/>
    <property type="match status" value="2"/>
</dbReference>
<dbReference type="SMART" id="SM01086">
    <property type="entry name" value="ClpB_D2-small"/>
    <property type="match status" value="1"/>
</dbReference>
<dbReference type="PROSITE" id="PS50151">
    <property type="entry name" value="UVR"/>
    <property type="match status" value="1"/>
</dbReference>
<dbReference type="Gene3D" id="3.40.50.300">
    <property type="entry name" value="P-loop containing nucleotide triphosphate hydrolases"/>
    <property type="match status" value="2"/>
</dbReference>
<evidence type="ECO:0000259" key="8">
    <source>
        <dbReference type="PROSITE" id="PS50151"/>
    </source>
</evidence>
<dbReference type="InterPro" id="IPR027417">
    <property type="entry name" value="P-loop_NTPase"/>
</dbReference>
<evidence type="ECO:0000256" key="1">
    <source>
        <dbReference type="ARBA" id="ARBA00022737"/>
    </source>
</evidence>
<dbReference type="InterPro" id="IPR028299">
    <property type="entry name" value="ClpA/B_CS2"/>
</dbReference>
<dbReference type="FunFam" id="3.40.50.300:FF:000025">
    <property type="entry name" value="ATP-dependent Clp protease subunit"/>
    <property type="match status" value="1"/>
</dbReference>
<dbReference type="InterPro" id="IPR019489">
    <property type="entry name" value="Clp_ATPase_C"/>
</dbReference>
<evidence type="ECO:0000313" key="10">
    <source>
        <dbReference type="EMBL" id="HIY20333.1"/>
    </source>
</evidence>
<evidence type="ECO:0000256" key="6">
    <source>
        <dbReference type="RuleBase" id="RU004432"/>
    </source>
</evidence>
<dbReference type="GO" id="GO:0005737">
    <property type="term" value="C:cytoplasm"/>
    <property type="evidence" value="ECO:0007669"/>
    <property type="project" value="TreeGrafter"/>
</dbReference>
<protein>
    <submittedName>
        <fullName evidence="10">ATP-dependent Clp protease ATP-binding subunit</fullName>
    </submittedName>
</protein>
<dbReference type="AlphaFoldDB" id="A0A9D1Y6C0"/>
<comment type="similarity">
    <text evidence="6">Belongs to the ClpA/ClpB family.</text>
</comment>
<keyword evidence="1 5" id="KW-0677">Repeat</keyword>
<dbReference type="CDD" id="cd00009">
    <property type="entry name" value="AAA"/>
    <property type="match status" value="1"/>
</dbReference>
<dbReference type="PROSITE" id="PS00871">
    <property type="entry name" value="CLPAB_2"/>
    <property type="match status" value="1"/>
</dbReference>
<keyword evidence="4 6" id="KW-0143">Chaperone</keyword>
<reference evidence="10" key="2">
    <citation type="submission" date="2021-04" db="EMBL/GenBank/DDBJ databases">
        <authorList>
            <person name="Gilroy R."/>
        </authorList>
    </citation>
    <scope>NUCLEOTIDE SEQUENCE</scope>
    <source>
        <strain evidence="10">ChiBcec16_6824</strain>
    </source>
</reference>